<dbReference type="Proteomes" id="UP000241890">
    <property type="component" value="Unassembled WGS sequence"/>
</dbReference>
<dbReference type="PRINTS" id="PR00322">
    <property type="entry name" value="G10"/>
</dbReference>
<reference evidence="5 6" key="1">
    <citation type="submission" date="2017-12" db="EMBL/GenBank/DDBJ databases">
        <title>Sequencing, de novo assembly and annotation of complete genome of a new Thraustochytrid species, strain FCC1311.</title>
        <authorList>
            <person name="Sedici K."/>
            <person name="Godart F."/>
            <person name="Aiese Cigliano R."/>
            <person name="Sanseverino W."/>
            <person name="Barakat M."/>
            <person name="Ortet P."/>
            <person name="Marechal E."/>
            <person name="Cagnac O."/>
            <person name="Amato A."/>
        </authorList>
    </citation>
    <scope>NUCLEOTIDE SEQUENCE [LARGE SCALE GENOMIC DNA]</scope>
</reference>
<comment type="similarity">
    <text evidence="2">Belongs to the BUD31 (G10) family.</text>
</comment>
<dbReference type="PANTHER" id="PTHR19411:SF0">
    <property type="entry name" value="PROTEIN BUD31 HOMOLOG"/>
    <property type="match status" value="1"/>
</dbReference>
<protein>
    <submittedName>
        <fullName evidence="5">Protein BUD31-like</fullName>
    </submittedName>
</protein>
<feature type="region of interest" description="Disordered" evidence="4">
    <location>
        <begin position="1"/>
        <end position="22"/>
    </location>
</feature>
<organism evidence="5 6">
    <name type="scientific">Hondaea fermentalgiana</name>
    <dbReference type="NCBI Taxonomy" id="2315210"/>
    <lineage>
        <taxon>Eukaryota</taxon>
        <taxon>Sar</taxon>
        <taxon>Stramenopiles</taxon>
        <taxon>Bigyra</taxon>
        <taxon>Labyrinthulomycetes</taxon>
        <taxon>Thraustochytrida</taxon>
        <taxon>Thraustochytriidae</taxon>
        <taxon>Hondaea</taxon>
    </lineage>
</organism>
<dbReference type="EMBL" id="BEYU01000083">
    <property type="protein sequence ID" value="GBG30756.1"/>
    <property type="molecule type" value="Genomic_DNA"/>
</dbReference>
<feature type="compositionally biased region" description="Basic and acidic residues" evidence="4">
    <location>
        <begin position="264"/>
        <end position="275"/>
    </location>
</feature>
<comment type="caution">
    <text evidence="5">The sequence shown here is derived from an EMBL/GenBank/DDBJ whole genome shotgun (WGS) entry which is preliminary data.</text>
</comment>
<dbReference type="PANTHER" id="PTHR19411">
    <property type="entry name" value="PROTEIN BUD31-RELATED"/>
    <property type="match status" value="1"/>
</dbReference>
<keyword evidence="3" id="KW-0539">Nucleus</keyword>
<gene>
    <name evidence="5" type="ORF">FCC1311_069762</name>
</gene>
<dbReference type="InterPro" id="IPR001748">
    <property type="entry name" value="BUD31"/>
</dbReference>
<name>A0A2R5GIP1_9STRA</name>
<feature type="compositionally biased region" description="Basic residues" evidence="4">
    <location>
        <begin position="1"/>
        <end position="10"/>
    </location>
</feature>
<proteinExistence type="inferred from homology"/>
<evidence type="ECO:0000256" key="4">
    <source>
        <dbReference type="SAM" id="MobiDB-lite"/>
    </source>
</evidence>
<dbReference type="Pfam" id="PF01125">
    <property type="entry name" value="BUD31"/>
    <property type="match status" value="1"/>
</dbReference>
<evidence type="ECO:0000313" key="6">
    <source>
        <dbReference type="Proteomes" id="UP000241890"/>
    </source>
</evidence>
<dbReference type="InParanoid" id="A0A2R5GIP1"/>
<evidence type="ECO:0000256" key="1">
    <source>
        <dbReference type="ARBA" id="ARBA00004123"/>
    </source>
</evidence>
<evidence type="ECO:0000256" key="3">
    <source>
        <dbReference type="ARBA" id="ARBA00023242"/>
    </source>
</evidence>
<comment type="subcellular location">
    <subcellularLocation>
        <location evidence="1">Nucleus</location>
    </subcellularLocation>
</comment>
<keyword evidence="6" id="KW-1185">Reference proteome</keyword>
<dbReference type="OrthoDB" id="277109at2759"/>
<feature type="compositionally biased region" description="Acidic residues" evidence="4">
    <location>
        <begin position="216"/>
        <end position="228"/>
    </location>
</feature>
<sequence length="293" mass="33181">MSKWGRRKARPPPGFEDVEPTLTALEDEQRQRMEEEVAGMSKAEILWPVHQINWQKSRYIYKLYYKYERISKAVYDYCLDQKLVDKALIAKWKKPGYERLCSTYVINPRNYPYGTTAACRVPLSQRKQGSSMRDATTGCRGCASGAEGYSNIFGNKYGQDLAKLQILRERFEAKQDAIEANAKRSAQDDALDAVSKSRPTWASETQSKVLELENDKDVDDDGTPDDADDTGKLDNENEVATSVEKEGVSSVIEQEEPTANVAKQDAKDQEEGKAVEEEEEEENASALKRRKVE</sequence>
<feature type="compositionally biased region" description="Polar residues" evidence="4">
    <location>
        <begin position="197"/>
        <end position="208"/>
    </location>
</feature>
<dbReference type="GO" id="GO:0005681">
    <property type="term" value="C:spliceosomal complex"/>
    <property type="evidence" value="ECO:0007669"/>
    <property type="project" value="TreeGrafter"/>
</dbReference>
<evidence type="ECO:0000256" key="2">
    <source>
        <dbReference type="ARBA" id="ARBA00005287"/>
    </source>
</evidence>
<accession>A0A2R5GIP1</accession>
<dbReference type="GO" id="GO:0000398">
    <property type="term" value="P:mRNA splicing, via spliceosome"/>
    <property type="evidence" value="ECO:0007669"/>
    <property type="project" value="TreeGrafter"/>
</dbReference>
<evidence type="ECO:0000313" key="5">
    <source>
        <dbReference type="EMBL" id="GBG30756.1"/>
    </source>
</evidence>
<feature type="region of interest" description="Disordered" evidence="4">
    <location>
        <begin position="181"/>
        <end position="293"/>
    </location>
</feature>
<dbReference type="AlphaFoldDB" id="A0A2R5GIP1"/>